<evidence type="ECO:0000256" key="1">
    <source>
        <dbReference type="ARBA" id="ARBA00006328"/>
    </source>
</evidence>
<dbReference type="PANTHER" id="PTHR42748:SF7">
    <property type="entry name" value="NMRA LIKE REDOX SENSOR 1-RELATED"/>
    <property type="match status" value="1"/>
</dbReference>
<dbReference type="InterPro" id="IPR051164">
    <property type="entry name" value="NmrA-like_oxidored"/>
</dbReference>
<dbReference type="Pfam" id="PF05368">
    <property type="entry name" value="NmrA"/>
    <property type="match status" value="1"/>
</dbReference>
<evidence type="ECO:0000256" key="2">
    <source>
        <dbReference type="ARBA" id="ARBA00022857"/>
    </source>
</evidence>
<sequence>MSDGNPMSGQPILVYGADGAQGSPVVRRLLAAGRPVRVLVRRPERAAGWRALGAEAVVADLDDPPSLRRATDGAAAVSLHLPQGYDPATTVRQGIAAIDAAQSAGVAALLLNTSSPVPTEPTGVPAFEAKRAIVAHLRGSGVPHAVLRPTFYMGNLAGPWTAPSIVRDGVIAYPVPAHVPGAWVDAEDVAALTVAILARPDLAGSGAAYDVGGPELLDGPALAARFTAALGRPVRYQAIPIDAFAAGLDAALGAPAGTEIAKLYRWVEANPRAQVGAQEWPESLARLGVTRTRLDGWIRAQDWDRAAAPSAAEPVGAGTGRVARMAG</sequence>
<dbReference type="InterPro" id="IPR036291">
    <property type="entry name" value="NAD(P)-bd_dom_sf"/>
</dbReference>
<evidence type="ECO:0000313" key="4">
    <source>
        <dbReference type="EMBL" id="CAA9536053.1"/>
    </source>
</evidence>
<name>A0A6J4U106_9BACT</name>
<dbReference type="SUPFAM" id="SSF51735">
    <property type="entry name" value="NAD(P)-binding Rossmann-fold domains"/>
    <property type="match status" value="1"/>
</dbReference>
<evidence type="ECO:0000259" key="3">
    <source>
        <dbReference type="Pfam" id="PF05368"/>
    </source>
</evidence>
<keyword evidence="2" id="KW-0521">NADP</keyword>
<gene>
    <name evidence="4" type="ORF">AVDCRST_MAG49-230</name>
</gene>
<organism evidence="4">
    <name type="scientific">uncultured Thermomicrobiales bacterium</name>
    <dbReference type="NCBI Taxonomy" id="1645740"/>
    <lineage>
        <taxon>Bacteria</taxon>
        <taxon>Pseudomonadati</taxon>
        <taxon>Thermomicrobiota</taxon>
        <taxon>Thermomicrobia</taxon>
        <taxon>Thermomicrobiales</taxon>
        <taxon>environmental samples</taxon>
    </lineage>
</organism>
<accession>A0A6J4U106</accession>
<reference evidence="4" key="1">
    <citation type="submission" date="2020-02" db="EMBL/GenBank/DDBJ databases">
        <authorList>
            <person name="Meier V. D."/>
        </authorList>
    </citation>
    <scope>NUCLEOTIDE SEQUENCE</scope>
    <source>
        <strain evidence="4">AVDCRST_MAG49</strain>
    </source>
</reference>
<dbReference type="AlphaFoldDB" id="A0A6J4U106"/>
<comment type="similarity">
    <text evidence="1">Belongs to the NmrA-type oxidoreductase family.</text>
</comment>
<dbReference type="EMBL" id="CADCWG010000019">
    <property type="protein sequence ID" value="CAA9536053.1"/>
    <property type="molecule type" value="Genomic_DNA"/>
</dbReference>
<feature type="domain" description="NmrA-like" evidence="3">
    <location>
        <begin position="11"/>
        <end position="269"/>
    </location>
</feature>
<dbReference type="Gene3D" id="3.40.50.720">
    <property type="entry name" value="NAD(P)-binding Rossmann-like Domain"/>
    <property type="match status" value="1"/>
</dbReference>
<protein>
    <recommendedName>
        <fullName evidence="3">NmrA-like domain-containing protein</fullName>
    </recommendedName>
</protein>
<dbReference type="PANTHER" id="PTHR42748">
    <property type="entry name" value="NITROGEN METABOLITE REPRESSION PROTEIN NMRA FAMILY MEMBER"/>
    <property type="match status" value="1"/>
</dbReference>
<dbReference type="InterPro" id="IPR008030">
    <property type="entry name" value="NmrA-like"/>
</dbReference>
<proteinExistence type="inferred from homology"/>